<dbReference type="InParanoid" id="A0A165MGV4"/>
<sequence>MACSDGESTVTVVRATSGTGPNTSASAPSRSGHRLPRHPRQIHSARGAPLPLLRPRPRARYVHPVLATIDTRSQRRPPGRLPHARDALLHRRRRRRTEPPRMPHPRRRRAHPRPATYPRDLPPPRGPHHLPLHGPDLDAVPRTNRPAHVVRRADTAQDRTSCGAGAGPAGSRVCPPVEYTV</sequence>
<dbReference type="Proteomes" id="UP000076761">
    <property type="component" value="Unassembled WGS sequence"/>
</dbReference>
<dbReference type="EMBL" id="KV425690">
    <property type="protein sequence ID" value="KZT18318.1"/>
    <property type="molecule type" value="Genomic_DNA"/>
</dbReference>
<evidence type="ECO:0000256" key="1">
    <source>
        <dbReference type="SAM" id="MobiDB-lite"/>
    </source>
</evidence>
<accession>A0A165MGV4</accession>
<feature type="compositionally biased region" description="Basic residues" evidence="1">
    <location>
        <begin position="103"/>
        <end position="112"/>
    </location>
</feature>
<evidence type="ECO:0000313" key="2">
    <source>
        <dbReference type="EMBL" id="KZT18318.1"/>
    </source>
</evidence>
<gene>
    <name evidence="2" type="ORF">NEOLEDRAFT_191805</name>
</gene>
<reference evidence="2 3" key="1">
    <citation type="journal article" date="2016" name="Mol. Biol. Evol.">
        <title>Comparative Genomics of Early-Diverging Mushroom-Forming Fungi Provides Insights into the Origins of Lignocellulose Decay Capabilities.</title>
        <authorList>
            <person name="Nagy L.G."/>
            <person name="Riley R."/>
            <person name="Tritt A."/>
            <person name="Adam C."/>
            <person name="Daum C."/>
            <person name="Floudas D."/>
            <person name="Sun H."/>
            <person name="Yadav J.S."/>
            <person name="Pangilinan J."/>
            <person name="Larsson K.H."/>
            <person name="Matsuura K."/>
            <person name="Barry K."/>
            <person name="Labutti K."/>
            <person name="Kuo R."/>
            <person name="Ohm R.A."/>
            <person name="Bhattacharya S.S."/>
            <person name="Shirouzu T."/>
            <person name="Yoshinaga Y."/>
            <person name="Martin F.M."/>
            <person name="Grigoriev I.V."/>
            <person name="Hibbett D.S."/>
        </authorList>
    </citation>
    <scope>NUCLEOTIDE SEQUENCE [LARGE SCALE GENOMIC DNA]</scope>
    <source>
        <strain evidence="2 3">HHB14362 ss-1</strain>
    </source>
</reference>
<proteinExistence type="predicted"/>
<feature type="compositionally biased region" description="Polar residues" evidence="1">
    <location>
        <begin position="1"/>
        <end position="29"/>
    </location>
</feature>
<protein>
    <submittedName>
        <fullName evidence="2">Uncharacterized protein</fullName>
    </submittedName>
</protein>
<feature type="region of interest" description="Disordered" evidence="1">
    <location>
        <begin position="1"/>
        <end position="181"/>
    </location>
</feature>
<feature type="compositionally biased region" description="Basic residues" evidence="1">
    <location>
        <begin position="31"/>
        <end position="43"/>
    </location>
</feature>
<organism evidence="2 3">
    <name type="scientific">Neolentinus lepideus HHB14362 ss-1</name>
    <dbReference type="NCBI Taxonomy" id="1314782"/>
    <lineage>
        <taxon>Eukaryota</taxon>
        <taxon>Fungi</taxon>
        <taxon>Dikarya</taxon>
        <taxon>Basidiomycota</taxon>
        <taxon>Agaricomycotina</taxon>
        <taxon>Agaricomycetes</taxon>
        <taxon>Gloeophyllales</taxon>
        <taxon>Gloeophyllaceae</taxon>
        <taxon>Neolentinus</taxon>
    </lineage>
</organism>
<dbReference type="AlphaFoldDB" id="A0A165MGV4"/>
<keyword evidence="3" id="KW-1185">Reference proteome</keyword>
<evidence type="ECO:0000313" key="3">
    <source>
        <dbReference type="Proteomes" id="UP000076761"/>
    </source>
</evidence>
<name>A0A165MGV4_9AGAM</name>